<accession>A0A8J2JX64</accession>
<organism evidence="2 3">
    <name type="scientific">Allacma fusca</name>
    <dbReference type="NCBI Taxonomy" id="39272"/>
    <lineage>
        <taxon>Eukaryota</taxon>
        <taxon>Metazoa</taxon>
        <taxon>Ecdysozoa</taxon>
        <taxon>Arthropoda</taxon>
        <taxon>Hexapoda</taxon>
        <taxon>Collembola</taxon>
        <taxon>Symphypleona</taxon>
        <taxon>Sminthuridae</taxon>
        <taxon>Allacma</taxon>
    </lineage>
</organism>
<comment type="caution">
    <text evidence="2">The sequence shown here is derived from an EMBL/GenBank/DDBJ whole genome shotgun (WGS) entry which is preliminary data.</text>
</comment>
<dbReference type="InterPro" id="IPR057680">
    <property type="entry name" value="DUF7920"/>
</dbReference>
<reference evidence="2" key="1">
    <citation type="submission" date="2021-06" db="EMBL/GenBank/DDBJ databases">
        <authorList>
            <person name="Hodson N. C."/>
            <person name="Mongue J. A."/>
            <person name="Jaron S. K."/>
        </authorList>
    </citation>
    <scope>NUCLEOTIDE SEQUENCE</scope>
</reference>
<feature type="domain" description="DUF7920" evidence="1">
    <location>
        <begin position="146"/>
        <end position="346"/>
    </location>
</feature>
<dbReference type="Pfam" id="PF25536">
    <property type="entry name" value="DUF7920"/>
    <property type="match status" value="1"/>
</dbReference>
<dbReference type="EMBL" id="CAJVCH010160332">
    <property type="protein sequence ID" value="CAG7728232.1"/>
    <property type="molecule type" value="Genomic_DNA"/>
</dbReference>
<keyword evidence="3" id="KW-1185">Reference proteome</keyword>
<protein>
    <recommendedName>
        <fullName evidence="1">DUF7920 domain-containing protein</fullName>
    </recommendedName>
</protein>
<dbReference type="Proteomes" id="UP000708208">
    <property type="component" value="Unassembled WGS sequence"/>
</dbReference>
<dbReference type="AlphaFoldDB" id="A0A8J2JX64"/>
<dbReference type="PANTHER" id="PTHR38566:SF1">
    <property type="entry name" value="CHROMOSOME UNDETERMINED SCAFFOLD_18, WHOLE GENOME SHOTGUN SEQUENCE"/>
    <property type="match status" value="1"/>
</dbReference>
<evidence type="ECO:0000313" key="3">
    <source>
        <dbReference type="Proteomes" id="UP000708208"/>
    </source>
</evidence>
<name>A0A8J2JX64_9HEXA</name>
<dbReference type="OrthoDB" id="6381055at2759"/>
<gene>
    <name evidence="2" type="ORF">AFUS01_LOCUS17026</name>
</gene>
<sequence>MDCYKEESETAQKWVKWCHSRNLTKCVEFQVPDGILPYKFKGILIDVKVHGTKKFSGPDDRIYSENEDLRKNVVARGNCVLELEYPLESDAGDSNSNSNKKREAIYIFLVFALRKFSGGLGDEDDSQLQNMWQKYFIKPVESADRIVCTTKANGEAAHVSCCLIKGEYYMCFGSKNVHLLVKNKDDLLKYKDSRFEFARRVGQSFFSHSVELMGPEKFQELKEYLTRTRYTMICELLQPENQHVVNLSHLEQPELQFICWAEQFQNNECSSLCAMPPDEAIEIARSYNLQTVEYQVIPPEEAELEMAKIRSESGYEGKVLYFLDGHKNVIGLIKKKTSWYIILRAIREKAAHFTSSKNAKSVGETQKQVTKRIKDIQGWVGFSDEYRQKWNELGQGFIKWVQSKKSAGDLRAKFPPLWQQFLDSSEQHKSIYENLQYS</sequence>
<evidence type="ECO:0000313" key="2">
    <source>
        <dbReference type="EMBL" id="CAG7728232.1"/>
    </source>
</evidence>
<dbReference type="PANTHER" id="PTHR38566">
    <property type="entry name" value="RNA_LIG_T4_1 DOMAIN-CONTAINING PROTEIN"/>
    <property type="match status" value="1"/>
</dbReference>
<evidence type="ECO:0000259" key="1">
    <source>
        <dbReference type="Pfam" id="PF25536"/>
    </source>
</evidence>
<proteinExistence type="predicted"/>